<feature type="transmembrane region" description="Helical" evidence="1">
    <location>
        <begin position="12"/>
        <end position="38"/>
    </location>
</feature>
<keyword evidence="1" id="KW-0812">Transmembrane</keyword>
<keyword evidence="1" id="KW-0472">Membrane</keyword>
<feature type="non-terminal residue" evidence="2">
    <location>
        <position position="139"/>
    </location>
</feature>
<dbReference type="STRING" id="4795.A0A225ULD1"/>
<organism evidence="2 3">
    <name type="scientific">Phytophthora megakarya</name>
    <dbReference type="NCBI Taxonomy" id="4795"/>
    <lineage>
        <taxon>Eukaryota</taxon>
        <taxon>Sar</taxon>
        <taxon>Stramenopiles</taxon>
        <taxon>Oomycota</taxon>
        <taxon>Peronosporomycetes</taxon>
        <taxon>Peronosporales</taxon>
        <taxon>Peronosporaceae</taxon>
        <taxon>Phytophthora</taxon>
    </lineage>
</organism>
<feature type="transmembrane region" description="Helical" evidence="1">
    <location>
        <begin position="68"/>
        <end position="89"/>
    </location>
</feature>
<evidence type="ECO:0000313" key="2">
    <source>
        <dbReference type="EMBL" id="OWY93758.1"/>
    </source>
</evidence>
<dbReference type="AlphaFoldDB" id="A0A225ULD1"/>
<protein>
    <submittedName>
        <fullName evidence="2">Sulfatase</fullName>
    </submittedName>
</protein>
<sequence length="139" mass="15624">MYGSPRDYTASFKMAVLGLGVMEDFVCATYLVCALWAFDTLKLVAIERWSVRNQELVVRVVGNLATFMVSWTLFFLVMAPFAADMLLVLNRDMRFTFDLVATLIRERHHLGAAPISTEEFQRGYTVAGLLTVASTIFAL</sequence>
<proteinExistence type="predicted"/>
<dbReference type="OrthoDB" id="90228at2759"/>
<comment type="caution">
    <text evidence="2">The sequence shown here is derived from an EMBL/GenBank/DDBJ whole genome shotgun (WGS) entry which is preliminary data.</text>
</comment>
<dbReference type="Proteomes" id="UP000198211">
    <property type="component" value="Unassembled WGS sequence"/>
</dbReference>
<evidence type="ECO:0000313" key="3">
    <source>
        <dbReference type="Proteomes" id="UP000198211"/>
    </source>
</evidence>
<gene>
    <name evidence="2" type="ORF">PHMEG_00036725</name>
</gene>
<keyword evidence="3" id="KW-1185">Reference proteome</keyword>
<keyword evidence="1" id="KW-1133">Transmembrane helix</keyword>
<name>A0A225ULD1_9STRA</name>
<dbReference type="EMBL" id="NBNE01015499">
    <property type="protein sequence ID" value="OWY93758.1"/>
    <property type="molecule type" value="Genomic_DNA"/>
</dbReference>
<accession>A0A225ULD1</accession>
<reference evidence="3" key="1">
    <citation type="submission" date="2017-03" db="EMBL/GenBank/DDBJ databases">
        <title>Phytopthora megakarya and P. palmivora, two closely related causual agents of cacao black pod achieved similar genome size and gene model numbers by different mechanisms.</title>
        <authorList>
            <person name="Ali S."/>
            <person name="Shao J."/>
            <person name="Larry D.J."/>
            <person name="Kronmiller B."/>
            <person name="Shen D."/>
            <person name="Strem M.D."/>
            <person name="Melnick R.L."/>
            <person name="Guiltinan M.J."/>
            <person name="Tyler B.M."/>
            <person name="Meinhardt L.W."/>
            <person name="Bailey B.A."/>
        </authorList>
    </citation>
    <scope>NUCLEOTIDE SEQUENCE [LARGE SCALE GENOMIC DNA]</scope>
    <source>
        <strain evidence="3">zdho120</strain>
    </source>
</reference>
<evidence type="ECO:0000256" key="1">
    <source>
        <dbReference type="SAM" id="Phobius"/>
    </source>
</evidence>